<keyword evidence="5 9" id="KW-1133">Transmembrane helix</keyword>
<dbReference type="CDD" id="cd07185">
    <property type="entry name" value="OmpA_C-like"/>
    <property type="match status" value="1"/>
</dbReference>
<organism evidence="11 12">
    <name type="scientific">[Clostridium] aminophilum</name>
    <dbReference type="NCBI Taxonomy" id="1526"/>
    <lineage>
        <taxon>Bacteria</taxon>
        <taxon>Bacillati</taxon>
        <taxon>Bacillota</taxon>
        <taxon>Clostridia</taxon>
        <taxon>Lachnospirales</taxon>
        <taxon>Lachnospiraceae</taxon>
    </lineage>
</organism>
<dbReference type="PANTHER" id="PTHR30329">
    <property type="entry name" value="STATOR ELEMENT OF FLAGELLAR MOTOR COMPLEX"/>
    <property type="match status" value="1"/>
</dbReference>
<dbReference type="Pfam" id="PF13677">
    <property type="entry name" value="MotB_plug"/>
    <property type="match status" value="1"/>
</dbReference>
<dbReference type="STRING" id="1526.SAMN02910262_00875"/>
<proteinExistence type="inferred from homology"/>
<evidence type="ECO:0000256" key="3">
    <source>
        <dbReference type="ARBA" id="ARBA00022475"/>
    </source>
</evidence>
<gene>
    <name evidence="11" type="ORF">SAMN04487771_100519</name>
</gene>
<feature type="region of interest" description="Disordered" evidence="8">
    <location>
        <begin position="286"/>
        <end position="307"/>
    </location>
</feature>
<dbReference type="GO" id="GO:0005886">
    <property type="term" value="C:plasma membrane"/>
    <property type="evidence" value="ECO:0007669"/>
    <property type="project" value="UniProtKB-SubCell"/>
</dbReference>
<evidence type="ECO:0000256" key="7">
    <source>
        <dbReference type="PROSITE-ProRule" id="PRU00473"/>
    </source>
</evidence>
<keyword evidence="3" id="KW-1003">Cell membrane</keyword>
<dbReference type="PANTHER" id="PTHR30329:SF21">
    <property type="entry name" value="LIPOPROTEIN YIAD-RELATED"/>
    <property type="match status" value="1"/>
</dbReference>
<evidence type="ECO:0000256" key="6">
    <source>
        <dbReference type="ARBA" id="ARBA00023136"/>
    </source>
</evidence>
<dbReference type="Pfam" id="PF00691">
    <property type="entry name" value="OmpA"/>
    <property type="match status" value="1"/>
</dbReference>
<dbReference type="OrthoDB" id="9815217at2"/>
<dbReference type="Gene3D" id="3.30.1330.60">
    <property type="entry name" value="OmpA-like domain"/>
    <property type="match status" value="1"/>
</dbReference>
<feature type="domain" description="OmpA-like" evidence="10">
    <location>
        <begin position="125"/>
        <end position="250"/>
    </location>
</feature>
<sequence length="307" mass="33190">MKKKGGGEDGGGNWMDTYGDLVTLLLTFFVLLYSMSSVDSKKWDIFVRSIYPDGKTPSEKAASQTPLIVDSEAEKADETTETQADPAGDPVAPENEIPDSEDLYIQIAAALQQAGVSDVTVTGGEDYTFVVFKDKAFFGGDSSVLTDQGKHILDIFCDTIKDSNDAISQMNIMGHTAKANPNQDNSVRGDRMLSGMRASEVCIYIQEKGIVDPDKLVSIGFGQYRPLEPNDTPEGRASNRRVEILIIDKDAKERSIEDYYKEIQDNINGDTTVILREDGSYANQAAQGADAGVVDGAAPAVEPVPGN</sequence>
<dbReference type="InterPro" id="IPR050330">
    <property type="entry name" value="Bact_OuterMem_StrucFunc"/>
</dbReference>
<keyword evidence="4 9" id="KW-0812">Transmembrane</keyword>
<dbReference type="InterPro" id="IPR036737">
    <property type="entry name" value="OmpA-like_sf"/>
</dbReference>
<keyword evidence="12" id="KW-1185">Reference proteome</keyword>
<evidence type="ECO:0000256" key="5">
    <source>
        <dbReference type="ARBA" id="ARBA00022989"/>
    </source>
</evidence>
<protein>
    <submittedName>
        <fullName evidence="11">Chemotaxis protein MotB</fullName>
    </submittedName>
</protein>
<evidence type="ECO:0000256" key="4">
    <source>
        <dbReference type="ARBA" id="ARBA00022692"/>
    </source>
</evidence>
<dbReference type="PROSITE" id="PS51123">
    <property type="entry name" value="OMPA_2"/>
    <property type="match status" value="1"/>
</dbReference>
<dbReference type="EMBL" id="FOIL01000005">
    <property type="protein sequence ID" value="SET09900.1"/>
    <property type="molecule type" value="Genomic_DNA"/>
</dbReference>
<dbReference type="eggNOG" id="COG1360">
    <property type="taxonomic scope" value="Bacteria"/>
</dbReference>
<evidence type="ECO:0000256" key="2">
    <source>
        <dbReference type="ARBA" id="ARBA00008914"/>
    </source>
</evidence>
<dbReference type="SUPFAM" id="SSF103088">
    <property type="entry name" value="OmpA-like"/>
    <property type="match status" value="1"/>
</dbReference>
<dbReference type="AlphaFoldDB" id="A0A1I0BS49"/>
<evidence type="ECO:0000313" key="11">
    <source>
        <dbReference type="EMBL" id="SET09900.1"/>
    </source>
</evidence>
<evidence type="ECO:0000256" key="9">
    <source>
        <dbReference type="SAM" id="Phobius"/>
    </source>
</evidence>
<dbReference type="InterPro" id="IPR006665">
    <property type="entry name" value="OmpA-like"/>
</dbReference>
<comment type="subcellular location">
    <subcellularLocation>
        <location evidence="1">Cell membrane</location>
        <topology evidence="1">Single-pass membrane protein</topology>
    </subcellularLocation>
</comment>
<dbReference type="RefSeq" id="WP_074648564.1">
    <property type="nucleotide sequence ID" value="NZ_FOIL01000005.1"/>
</dbReference>
<comment type="similarity">
    <text evidence="2">Belongs to the MotB family.</text>
</comment>
<dbReference type="InterPro" id="IPR025713">
    <property type="entry name" value="MotB-like_N_dom"/>
</dbReference>
<evidence type="ECO:0000259" key="10">
    <source>
        <dbReference type="PROSITE" id="PS51123"/>
    </source>
</evidence>
<name>A0A1I0BS49_9FIRM</name>
<keyword evidence="6 7" id="KW-0472">Membrane</keyword>
<evidence type="ECO:0000256" key="8">
    <source>
        <dbReference type="SAM" id="MobiDB-lite"/>
    </source>
</evidence>
<reference evidence="11 12" key="1">
    <citation type="submission" date="2016-10" db="EMBL/GenBank/DDBJ databases">
        <authorList>
            <person name="de Groot N.N."/>
        </authorList>
    </citation>
    <scope>NUCLEOTIDE SEQUENCE [LARGE SCALE GENOMIC DNA]</scope>
    <source>
        <strain evidence="11 12">KH1P1</strain>
    </source>
</reference>
<accession>A0A1I0BS49</accession>
<feature type="region of interest" description="Disordered" evidence="8">
    <location>
        <begin position="55"/>
        <end position="97"/>
    </location>
</feature>
<evidence type="ECO:0000313" key="12">
    <source>
        <dbReference type="Proteomes" id="UP000199820"/>
    </source>
</evidence>
<feature type="transmembrane region" description="Helical" evidence="9">
    <location>
        <begin position="21"/>
        <end position="38"/>
    </location>
</feature>
<evidence type="ECO:0000256" key="1">
    <source>
        <dbReference type="ARBA" id="ARBA00004162"/>
    </source>
</evidence>
<dbReference type="Proteomes" id="UP000199820">
    <property type="component" value="Unassembled WGS sequence"/>
</dbReference>